<evidence type="ECO:0000313" key="2">
    <source>
        <dbReference type="Proteomes" id="UP001055879"/>
    </source>
</evidence>
<reference evidence="1 2" key="2">
    <citation type="journal article" date="2022" name="Mol. Ecol. Resour.">
        <title>The genomes of chicory, endive, great burdock and yacon provide insights into Asteraceae paleo-polyploidization history and plant inulin production.</title>
        <authorList>
            <person name="Fan W."/>
            <person name="Wang S."/>
            <person name="Wang H."/>
            <person name="Wang A."/>
            <person name="Jiang F."/>
            <person name="Liu H."/>
            <person name="Zhao H."/>
            <person name="Xu D."/>
            <person name="Zhang Y."/>
        </authorList>
    </citation>
    <scope>NUCLEOTIDE SEQUENCE [LARGE SCALE GENOMIC DNA]</scope>
    <source>
        <strain evidence="2">cv. Niubang</strain>
    </source>
</reference>
<keyword evidence="2" id="KW-1185">Reference proteome</keyword>
<dbReference type="EMBL" id="CM042049">
    <property type="protein sequence ID" value="KAI3746733.1"/>
    <property type="molecule type" value="Genomic_DNA"/>
</dbReference>
<sequence length="143" mass="16292">MPRDNDQCHYCWSLSHGWYRRVGRDIDNARRQCPGQSRGAITVTVSGMLLLVQLTRLFGLTLVWCRCVSQIEMVNTRSRLPGTSNGHLETESTAEQPGLGGAFRRPPPNEPLGRGPELSLVETLWWAMLFWKRQPWRPGYGIV</sequence>
<gene>
    <name evidence="1" type="ORF">L6452_09172</name>
</gene>
<accession>A0ACB9DK43</accession>
<evidence type="ECO:0000313" key="1">
    <source>
        <dbReference type="EMBL" id="KAI3746733.1"/>
    </source>
</evidence>
<name>A0ACB9DK43_ARCLA</name>
<protein>
    <submittedName>
        <fullName evidence="1">Uncharacterized protein</fullName>
    </submittedName>
</protein>
<reference evidence="2" key="1">
    <citation type="journal article" date="2022" name="Mol. Ecol. Resour.">
        <title>The genomes of chicory, endive, great burdock and yacon provide insights into Asteraceae palaeo-polyploidization history and plant inulin production.</title>
        <authorList>
            <person name="Fan W."/>
            <person name="Wang S."/>
            <person name="Wang H."/>
            <person name="Wang A."/>
            <person name="Jiang F."/>
            <person name="Liu H."/>
            <person name="Zhao H."/>
            <person name="Xu D."/>
            <person name="Zhang Y."/>
        </authorList>
    </citation>
    <scope>NUCLEOTIDE SEQUENCE [LARGE SCALE GENOMIC DNA]</scope>
    <source>
        <strain evidence="2">cv. Niubang</strain>
    </source>
</reference>
<comment type="caution">
    <text evidence="1">The sequence shown here is derived from an EMBL/GenBank/DDBJ whole genome shotgun (WGS) entry which is preliminary data.</text>
</comment>
<proteinExistence type="predicted"/>
<organism evidence="1 2">
    <name type="scientific">Arctium lappa</name>
    <name type="common">Greater burdock</name>
    <name type="synonym">Lappa major</name>
    <dbReference type="NCBI Taxonomy" id="4217"/>
    <lineage>
        <taxon>Eukaryota</taxon>
        <taxon>Viridiplantae</taxon>
        <taxon>Streptophyta</taxon>
        <taxon>Embryophyta</taxon>
        <taxon>Tracheophyta</taxon>
        <taxon>Spermatophyta</taxon>
        <taxon>Magnoliopsida</taxon>
        <taxon>eudicotyledons</taxon>
        <taxon>Gunneridae</taxon>
        <taxon>Pentapetalae</taxon>
        <taxon>asterids</taxon>
        <taxon>campanulids</taxon>
        <taxon>Asterales</taxon>
        <taxon>Asteraceae</taxon>
        <taxon>Carduoideae</taxon>
        <taxon>Cardueae</taxon>
        <taxon>Arctiinae</taxon>
        <taxon>Arctium</taxon>
    </lineage>
</organism>
<dbReference type="Proteomes" id="UP001055879">
    <property type="component" value="Linkage Group LG03"/>
</dbReference>